<evidence type="ECO:0000313" key="3">
    <source>
        <dbReference type="Proteomes" id="UP000749559"/>
    </source>
</evidence>
<dbReference type="CDD" id="cd14809">
    <property type="entry name" value="bZIP_AUREO-like"/>
    <property type="match status" value="1"/>
</dbReference>
<dbReference type="GO" id="GO:0000977">
    <property type="term" value="F:RNA polymerase II transcription regulatory region sequence-specific DNA binding"/>
    <property type="evidence" value="ECO:0007669"/>
    <property type="project" value="TreeGrafter"/>
</dbReference>
<dbReference type="GO" id="GO:0006986">
    <property type="term" value="P:response to unfolded protein"/>
    <property type="evidence" value="ECO:0007669"/>
    <property type="project" value="InterPro"/>
</dbReference>
<dbReference type="AlphaFoldDB" id="A0A8J1T7S0"/>
<gene>
    <name evidence="2" type="ORF">OFUS_LOCUS10055</name>
</gene>
<comment type="caution">
    <text evidence="2">The sequence shown here is derived from an EMBL/GenBank/DDBJ whole genome shotgun (WGS) entry which is preliminary data.</text>
</comment>
<dbReference type="PANTHER" id="PTHR21552">
    <property type="entry name" value="ADULT RETINA PROTEIN"/>
    <property type="match status" value="1"/>
</dbReference>
<feature type="compositionally biased region" description="Acidic residues" evidence="1">
    <location>
        <begin position="308"/>
        <end position="341"/>
    </location>
</feature>
<organism evidence="2 3">
    <name type="scientific">Owenia fusiformis</name>
    <name type="common">Polychaete worm</name>
    <dbReference type="NCBI Taxonomy" id="6347"/>
    <lineage>
        <taxon>Eukaryota</taxon>
        <taxon>Metazoa</taxon>
        <taxon>Spiralia</taxon>
        <taxon>Lophotrochozoa</taxon>
        <taxon>Annelida</taxon>
        <taxon>Polychaeta</taxon>
        <taxon>Sedentaria</taxon>
        <taxon>Canalipalpata</taxon>
        <taxon>Sabellida</taxon>
        <taxon>Oweniida</taxon>
        <taxon>Oweniidae</taxon>
        <taxon>Owenia</taxon>
    </lineage>
</organism>
<feature type="compositionally biased region" description="Basic and acidic residues" evidence="1">
    <location>
        <begin position="347"/>
        <end position="356"/>
    </location>
</feature>
<dbReference type="PROSITE" id="PS00036">
    <property type="entry name" value="BZIP_BASIC"/>
    <property type="match status" value="1"/>
</dbReference>
<dbReference type="OrthoDB" id="8931646at2759"/>
<dbReference type="Proteomes" id="UP000749559">
    <property type="component" value="Unassembled WGS sequence"/>
</dbReference>
<reference evidence="2" key="1">
    <citation type="submission" date="2022-03" db="EMBL/GenBank/DDBJ databases">
        <authorList>
            <person name="Martin C."/>
        </authorList>
    </citation>
    <scope>NUCLEOTIDE SEQUENCE</scope>
</reference>
<evidence type="ECO:0000313" key="2">
    <source>
        <dbReference type="EMBL" id="CAH1783745.1"/>
    </source>
</evidence>
<dbReference type="GO" id="GO:0005634">
    <property type="term" value="C:nucleus"/>
    <property type="evidence" value="ECO:0007669"/>
    <property type="project" value="TreeGrafter"/>
</dbReference>
<name>A0A8J1T7S0_OWEFU</name>
<dbReference type="InterPro" id="IPR004827">
    <property type="entry name" value="bZIP"/>
</dbReference>
<proteinExistence type="predicted"/>
<dbReference type="InterPro" id="IPR039165">
    <property type="entry name" value="CREBRF"/>
</dbReference>
<dbReference type="InterPro" id="IPR046347">
    <property type="entry name" value="bZIP_sf"/>
</dbReference>
<dbReference type="Gene3D" id="1.20.5.170">
    <property type="match status" value="1"/>
</dbReference>
<sequence>MRAKFMENLQRKEESDKSFPDFRKQALINSLILKMGTNFDQCLMAELQANPASPNTMHLYEQEKRDMSSCYPSVSQISPTVHMDSPCDFDLKPKFEYDSLTDELFNDSLSQYLFCENSRDNFEIDATSDLLRMEDIFQVDSQDANQGPTLAELNSPHQITDITSMIKREKSKELPVQSISQSIPMCSLTPCSVISGSIIPSTVNSMSCGGKEPSSTITSMESMDISMLKVSDATDSSVTSKQKWEQSIKSWAENKDAERTTQDTSILRRSLKRPLNDDQYQFKGVKVAKKDSPKGVTILKQSDSIERSDEEDEEVDEGFDSDLNEDEAINVADDTSDDEDSIISGKSQEHHDDEPLYPRPTNQYFWQYNLQSKGPKGKPLKMALQHTDPHDIGNFQDPVFSRLEKTAGIKVKHSGKARKGDGTDVRASPKKLYQIGNELKKLNKVINDMAPVSELPANVRPKTRKEKNKLASRACRLKKKAHHEANKVKLHGLDQEHQKLLFVLSQIKEEIQDHNLNPLPSSPRIPRESMIHKLDSLIKANLGHMIAGHTQEYVNSVIEKVRLGDPKGGLRI</sequence>
<dbReference type="GO" id="GO:0000981">
    <property type="term" value="F:DNA-binding transcription factor activity, RNA polymerase II-specific"/>
    <property type="evidence" value="ECO:0007669"/>
    <property type="project" value="TreeGrafter"/>
</dbReference>
<feature type="region of interest" description="Disordered" evidence="1">
    <location>
        <begin position="297"/>
        <end position="356"/>
    </location>
</feature>
<dbReference type="PANTHER" id="PTHR21552:SF2">
    <property type="entry name" value="CREB3 REGULATORY FACTOR"/>
    <property type="match status" value="1"/>
</dbReference>
<dbReference type="SMART" id="SM00338">
    <property type="entry name" value="BRLZ"/>
    <property type="match status" value="1"/>
</dbReference>
<dbReference type="EMBL" id="CAIIXF020000005">
    <property type="protein sequence ID" value="CAH1783745.1"/>
    <property type="molecule type" value="Genomic_DNA"/>
</dbReference>
<accession>A0A8J1T7S0</accession>
<dbReference type="SUPFAM" id="SSF57959">
    <property type="entry name" value="Leucine zipper domain"/>
    <property type="match status" value="1"/>
</dbReference>
<keyword evidence="3" id="KW-1185">Reference proteome</keyword>
<evidence type="ECO:0000256" key="1">
    <source>
        <dbReference type="SAM" id="MobiDB-lite"/>
    </source>
</evidence>
<protein>
    <submittedName>
        <fullName evidence="2">Uncharacterized protein</fullName>
    </submittedName>
</protein>